<sequence length="217" mass="25471">MSKIEETLKLHTSYFSQKYKAYPWTDPNFYALYLHQVYEYAKLSTKLLAYAATRTPEKRRNFFDEIMHHIKEESGHEILAQNDLMNLKVDHKSLKTVHATKSMYEAQFGKILLYGDHIMMGYQIALEYLAITVGSELYDLLHNVYDDNSLSFLKVHVKEDVDHVEKGLESLKAFNDEELEDIADNIKQSLYAYLLIIDECHQLYLANKEEVKNTLLY</sequence>
<name>A0A7X8SNF2_9BACT</name>
<protein>
    <submittedName>
        <fullName evidence="1">Iron-containing redox enzyme family protein</fullName>
    </submittedName>
</protein>
<evidence type="ECO:0000313" key="1">
    <source>
        <dbReference type="EMBL" id="NLR93337.1"/>
    </source>
</evidence>
<dbReference type="RefSeq" id="WP_168884051.1">
    <property type="nucleotide sequence ID" value="NZ_JABAIL010000006.1"/>
</dbReference>
<dbReference type="EMBL" id="JABAIL010000006">
    <property type="protein sequence ID" value="NLR93337.1"/>
    <property type="molecule type" value="Genomic_DNA"/>
</dbReference>
<dbReference type="SUPFAM" id="SSF48613">
    <property type="entry name" value="Heme oxygenase-like"/>
    <property type="match status" value="1"/>
</dbReference>
<accession>A0A7X8SNF2</accession>
<dbReference type="Pfam" id="PF14518">
    <property type="entry name" value="Haem_oxygenas_2"/>
    <property type="match status" value="1"/>
</dbReference>
<dbReference type="Gene3D" id="1.20.910.10">
    <property type="entry name" value="Heme oxygenase-like"/>
    <property type="match status" value="1"/>
</dbReference>
<dbReference type="AlphaFoldDB" id="A0A7X8SNF2"/>
<comment type="caution">
    <text evidence="1">The sequence shown here is derived from an EMBL/GenBank/DDBJ whole genome shotgun (WGS) entry which is preliminary data.</text>
</comment>
<proteinExistence type="predicted"/>
<reference evidence="1 2" key="1">
    <citation type="submission" date="2020-04" db="EMBL/GenBank/DDBJ databases">
        <title>Flammeovirga sp. SR4, a novel species isolated from seawater.</title>
        <authorList>
            <person name="Wang X."/>
        </authorList>
    </citation>
    <scope>NUCLEOTIDE SEQUENCE [LARGE SCALE GENOMIC DNA]</scope>
    <source>
        <strain evidence="1 2">SR4</strain>
    </source>
</reference>
<gene>
    <name evidence="1" type="ORF">HGP29_19230</name>
</gene>
<dbReference type="InterPro" id="IPR016084">
    <property type="entry name" value="Haem_Oase-like_multi-hlx"/>
</dbReference>
<dbReference type="Proteomes" id="UP000585050">
    <property type="component" value="Unassembled WGS sequence"/>
</dbReference>
<keyword evidence="2" id="KW-1185">Reference proteome</keyword>
<organism evidence="1 2">
    <name type="scientific">Flammeovirga agarivorans</name>
    <dbReference type="NCBI Taxonomy" id="2726742"/>
    <lineage>
        <taxon>Bacteria</taxon>
        <taxon>Pseudomonadati</taxon>
        <taxon>Bacteroidota</taxon>
        <taxon>Cytophagia</taxon>
        <taxon>Cytophagales</taxon>
        <taxon>Flammeovirgaceae</taxon>
        <taxon>Flammeovirga</taxon>
    </lineage>
</organism>
<evidence type="ECO:0000313" key="2">
    <source>
        <dbReference type="Proteomes" id="UP000585050"/>
    </source>
</evidence>